<keyword evidence="1" id="KW-0175">Coiled coil</keyword>
<dbReference type="Proteomes" id="UP000274429">
    <property type="component" value="Unassembled WGS sequence"/>
</dbReference>
<organism evidence="2 3">
    <name type="scientific">Hydatigena taeniaeformis</name>
    <name type="common">Feline tapeworm</name>
    <name type="synonym">Taenia taeniaeformis</name>
    <dbReference type="NCBI Taxonomy" id="6205"/>
    <lineage>
        <taxon>Eukaryota</taxon>
        <taxon>Metazoa</taxon>
        <taxon>Spiralia</taxon>
        <taxon>Lophotrochozoa</taxon>
        <taxon>Platyhelminthes</taxon>
        <taxon>Cestoda</taxon>
        <taxon>Eucestoda</taxon>
        <taxon>Cyclophyllidea</taxon>
        <taxon>Taeniidae</taxon>
        <taxon>Hydatigera</taxon>
    </lineage>
</organism>
<dbReference type="PANTHER" id="PTHR31540:SF1">
    <property type="entry name" value="CENTROSOMAL PROTEIN OF 131 KDA"/>
    <property type="match status" value="1"/>
</dbReference>
<dbReference type="InterPro" id="IPR030465">
    <property type="entry name" value="CEP131"/>
</dbReference>
<gene>
    <name evidence="2" type="ORF">TTAC_LOCUS5625</name>
</gene>
<evidence type="ECO:0000313" key="2">
    <source>
        <dbReference type="EMBL" id="VDM27342.1"/>
    </source>
</evidence>
<reference evidence="2 3" key="1">
    <citation type="submission" date="2018-11" db="EMBL/GenBank/DDBJ databases">
        <authorList>
            <consortium name="Pathogen Informatics"/>
        </authorList>
    </citation>
    <scope>NUCLEOTIDE SEQUENCE [LARGE SCALE GENOMIC DNA]</scope>
</reference>
<dbReference type="OrthoDB" id="197735at2759"/>
<sequence length="130" mass="14998">MERVLSVDQLSGQSRCLQEQNAVGVEKALQDCEKRLRDEYETKLEKNYRLIDELIAEKKALTEQCDKLVADMRQISEKALAKQKLMEENHKVELKKAEAKAAAAEKIKRERWEAAKTKSIKVSKSIAMRH</sequence>
<dbReference type="PANTHER" id="PTHR31540">
    <property type="entry name" value="CENTROSOMAL PROTEIN OF 131 KDA"/>
    <property type="match status" value="1"/>
</dbReference>
<dbReference type="GO" id="GO:0005929">
    <property type="term" value="C:cilium"/>
    <property type="evidence" value="ECO:0007669"/>
    <property type="project" value="GOC"/>
</dbReference>
<evidence type="ECO:0000313" key="3">
    <source>
        <dbReference type="Proteomes" id="UP000274429"/>
    </source>
</evidence>
<evidence type="ECO:0000256" key="1">
    <source>
        <dbReference type="SAM" id="Coils"/>
    </source>
</evidence>
<protein>
    <submittedName>
        <fullName evidence="2">Uncharacterized protein</fullName>
    </submittedName>
</protein>
<dbReference type="AlphaFoldDB" id="A0A3P7GZN6"/>
<feature type="coiled-coil region" evidence="1">
    <location>
        <begin position="37"/>
        <end position="107"/>
    </location>
</feature>
<proteinExistence type="predicted"/>
<dbReference type="GO" id="GO:0035735">
    <property type="term" value="P:intraciliary transport involved in cilium assembly"/>
    <property type="evidence" value="ECO:0007669"/>
    <property type="project" value="InterPro"/>
</dbReference>
<dbReference type="EMBL" id="UYWX01008281">
    <property type="protein sequence ID" value="VDM27342.1"/>
    <property type="molecule type" value="Genomic_DNA"/>
</dbReference>
<keyword evidence="3" id="KW-1185">Reference proteome</keyword>
<name>A0A3P7GZN6_HYDTA</name>
<accession>A0A3P7GZN6</accession>